<name>A0A506Y118_9MICO</name>
<evidence type="ECO:0000313" key="2">
    <source>
        <dbReference type="EMBL" id="TPW74089.1"/>
    </source>
</evidence>
<gene>
    <name evidence="2" type="ORF">FJ657_15710</name>
</gene>
<dbReference type="SUPFAM" id="SSF50475">
    <property type="entry name" value="FMN-binding split barrel"/>
    <property type="match status" value="1"/>
</dbReference>
<feature type="domain" description="Pyridoxamine 5'-phosphate oxidase N-terminal" evidence="1">
    <location>
        <begin position="2"/>
        <end position="102"/>
    </location>
</feature>
<sequence>MLTDADRALLSRPLHAYVATVAKADRLPAPRPVWFDLTPEGDIQLFSTPTTARVARLRAVPRATAVVATPIGEPEHWVAVEGDVTLHDDGAGELAEKLAHRYWGDELDAAHAAVVDEWRRSALVRIVIHPTAVKRFAD</sequence>
<dbReference type="AlphaFoldDB" id="A0A506Y118"/>
<dbReference type="Proteomes" id="UP000316252">
    <property type="component" value="Unassembled WGS sequence"/>
</dbReference>
<keyword evidence="3" id="KW-1185">Reference proteome</keyword>
<dbReference type="InterPro" id="IPR011576">
    <property type="entry name" value="Pyridox_Oxase_N"/>
</dbReference>
<reference evidence="2 3" key="1">
    <citation type="submission" date="2019-06" db="EMBL/GenBank/DDBJ databases">
        <authorList>
            <person name="Li F."/>
        </authorList>
    </citation>
    <scope>NUCLEOTIDE SEQUENCE [LARGE SCALE GENOMIC DNA]</scope>
    <source>
        <strain evidence="2 3">10F1D-1</strain>
    </source>
</reference>
<dbReference type="Pfam" id="PF01243">
    <property type="entry name" value="PNPOx_N"/>
    <property type="match status" value="1"/>
</dbReference>
<comment type="caution">
    <text evidence="2">The sequence shown here is derived from an EMBL/GenBank/DDBJ whole genome shotgun (WGS) entry which is preliminary data.</text>
</comment>
<evidence type="ECO:0000259" key="1">
    <source>
        <dbReference type="Pfam" id="PF01243"/>
    </source>
</evidence>
<dbReference type="OrthoDB" id="7058606at2"/>
<dbReference type="EMBL" id="VHQG01000005">
    <property type="protein sequence ID" value="TPW74089.1"/>
    <property type="molecule type" value="Genomic_DNA"/>
</dbReference>
<organism evidence="2 3">
    <name type="scientific">Schumannella soli</name>
    <dbReference type="NCBI Taxonomy" id="2590779"/>
    <lineage>
        <taxon>Bacteria</taxon>
        <taxon>Bacillati</taxon>
        <taxon>Actinomycetota</taxon>
        <taxon>Actinomycetes</taxon>
        <taxon>Micrococcales</taxon>
        <taxon>Microbacteriaceae</taxon>
        <taxon>Schumannella</taxon>
    </lineage>
</organism>
<dbReference type="InterPro" id="IPR012349">
    <property type="entry name" value="Split_barrel_FMN-bd"/>
</dbReference>
<accession>A0A506Y118</accession>
<evidence type="ECO:0000313" key="3">
    <source>
        <dbReference type="Proteomes" id="UP000316252"/>
    </source>
</evidence>
<dbReference type="RefSeq" id="WP_141164668.1">
    <property type="nucleotide sequence ID" value="NZ_VHQG01000005.1"/>
</dbReference>
<proteinExistence type="predicted"/>
<protein>
    <submittedName>
        <fullName evidence="2">Pyridoxamine 5'-phosphate oxidase family protein</fullName>
    </submittedName>
</protein>
<dbReference type="Gene3D" id="2.30.110.10">
    <property type="entry name" value="Electron Transport, Fmn-binding Protein, Chain A"/>
    <property type="match status" value="1"/>
</dbReference>